<gene>
    <name evidence="5" type="ORF">B7H23_07090</name>
</gene>
<dbReference type="CDD" id="cd00616">
    <property type="entry name" value="AHBA_syn"/>
    <property type="match status" value="1"/>
</dbReference>
<evidence type="ECO:0000313" key="5">
    <source>
        <dbReference type="EMBL" id="OXT02645.1"/>
    </source>
</evidence>
<dbReference type="InterPro" id="IPR015422">
    <property type="entry name" value="PyrdxlP-dep_Trfase_small"/>
</dbReference>
<dbReference type="GO" id="GO:0008483">
    <property type="term" value="F:transaminase activity"/>
    <property type="evidence" value="ECO:0007669"/>
    <property type="project" value="UniProtKB-KW"/>
</dbReference>
<dbReference type="RefSeq" id="WP_094076596.1">
    <property type="nucleotide sequence ID" value="NZ_NBYO01000001.1"/>
</dbReference>
<dbReference type="PANTHER" id="PTHR30244">
    <property type="entry name" value="TRANSAMINASE"/>
    <property type="match status" value="1"/>
</dbReference>
<dbReference type="Pfam" id="PF01041">
    <property type="entry name" value="DegT_DnrJ_EryC1"/>
    <property type="match status" value="1"/>
</dbReference>
<protein>
    <submittedName>
        <fullName evidence="5">DegT/DnrJ/EryC1/StrS aminotransferase</fullName>
    </submittedName>
</protein>
<dbReference type="Gene3D" id="3.40.640.10">
    <property type="entry name" value="Type I PLP-dependent aspartate aminotransferase-like (Major domain)"/>
    <property type="match status" value="1"/>
</dbReference>
<evidence type="ECO:0000256" key="3">
    <source>
        <dbReference type="PIRSR" id="PIRSR000390-2"/>
    </source>
</evidence>
<keyword evidence="5" id="KW-0032">Aminotransferase</keyword>
<feature type="active site" description="Proton acceptor" evidence="2">
    <location>
        <position position="186"/>
    </location>
</feature>
<feature type="modified residue" description="N6-(pyridoxal phosphate)lysine" evidence="3">
    <location>
        <position position="186"/>
    </location>
</feature>
<keyword evidence="6" id="KW-1185">Reference proteome</keyword>
<accession>A0A231V379</accession>
<reference evidence="6" key="1">
    <citation type="journal article" date="2017" name="Int. J. Syst. Evol. Microbiol.">
        <title>Notoacmeibacter marinus gen. nov., sp. nov., isolated from the gut of a limpet and proposal of Notoacmeibacteraceae fam. nov. in the order Rhizobiales of the class Alphaproteobacteria.</title>
        <authorList>
            <person name="Huang Z."/>
            <person name="Guo F."/>
            <person name="Lai Q."/>
        </authorList>
    </citation>
    <scope>NUCLEOTIDE SEQUENCE [LARGE SCALE GENOMIC DNA]</scope>
    <source>
        <strain evidence="6">XMTR2A4</strain>
    </source>
</reference>
<dbReference type="InterPro" id="IPR015424">
    <property type="entry name" value="PyrdxlP-dep_Trfase"/>
</dbReference>
<evidence type="ECO:0000256" key="2">
    <source>
        <dbReference type="PIRSR" id="PIRSR000390-1"/>
    </source>
</evidence>
<comment type="caution">
    <text evidence="5">The sequence shown here is derived from an EMBL/GenBank/DDBJ whole genome shotgun (WGS) entry which is preliminary data.</text>
</comment>
<dbReference type="PIRSF" id="PIRSF000390">
    <property type="entry name" value="PLP_StrS"/>
    <property type="match status" value="1"/>
</dbReference>
<dbReference type="PANTHER" id="PTHR30244:SF34">
    <property type="entry name" value="DTDP-4-AMINO-4,6-DIDEOXYGALACTOSE TRANSAMINASE"/>
    <property type="match status" value="1"/>
</dbReference>
<dbReference type="AlphaFoldDB" id="A0A231V379"/>
<dbReference type="Gene3D" id="3.90.1150.10">
    <property type="entry name" value="Aspartate Aminotransferase, domain 1"/>
    <property type="match status" value="1"/>
</dbReference>
<dbReference type="Proteomes" id="UP000215405">
    <property type="component" value="Unassembled WGS sequence"/>
</dbReference>
<sequence length="384" mass="41085">MKVDFYKHGLTETDAAGIAEVLKTPFLTTGPVAHGVEDQLRRYFDVPHAALVNSWTNGAVATLLAMGVGPGDEVLVPAETFVASANVVELIGGTARLVDVDPDTLLLTPETAAAAVTERTKAVMPVHLYGRMVDIAALRDAIEAAAAPGQRIYILEDCAHCFEGKLDGDRPGAHSDAAIFSFYATKNVTCGEGGAVILRDDALHGSLLETRLHGMSATAIDRFKGGKYNHWGMEQLGVKANLPDLLAALLPRQIETIDELLSQRHALAGRYRAAFDGTGLRMPAIVEGATDAAHLFTIGVNERDRVIAILNNAGISVTVNFRALPDLGYYAKKYPESLAACPAAVAWGRQTISLPFYPGMPQAHQDHVIETVLQIAASPEFQLL</sequence>
<dbReference type="InterPro" id="IPR000653">
    <property type="entry name" value="DegT/StrS_aminotransferase"/>
</dbReference>
<dbReference type="EMBL" id="NBYO01000001">
    <property type="protein sequence ID" value="OXT02645.1"/>
    <property type="molecule type" value="Genomic_DNA"/>
</dbReference>
<dbReference type="InterPro" id="IPR015421">
    <property type="entry name" value="PyrdxlP-dep_Trfase_major"/>
</dbReference>
<proteinExistence type="inferred from homology"/>
<dbReference type="SUPFAM" id="SSF53383">
    <property type="entry name" value="PLP-dependent transferases"/>
    <property type="match status" value="1"/>
</dbReference>
<dbReference type="GO" id="GO:0000271">
    <property type="term" value="P:polysaccharide biosynthetic process"/>
    <property type="evidence" value="ECO:0007669"/>
    <property type="project" value="TreeGrafter"/>
</dbReference>
<evidence type="ECO:0000256" key="1">
    <source>
        <dbReference type="ARBA" id="ARBA00037999"/>
    </source>
</evidence>
<evidence type="ECO:0000256" key="4">
    <source>
        <dbReference type="RuleBase" id="RU004508"/>
    </source>
</evidence>
<comment type="similarity">
    <text evidence="1 4">Belongs to the DegT/DnrJ/EryC1 family.</text>
</comment>
<keyword evidence="3 4" id="KW-0663">Pyridoxal phosphate</keyword>
<dbReference type="GO" id="GO:0030170">
    <property type="term" value="F:pyridoxal phosphate binding"/>
    <property type="evidence" value="ECO:0007669"/>
    <property type="project" value="TreeGrafter"/>
</dbReference>
<organism evidence="5 6">
    <name type="scientific">Notoacmeibacter marinus</name>
    <dbReference type="NCBI Taxonomy" id="1876515"/>
    <lineage>
        <taxon>Bacteria</taxon>
        <taxon>Pseudomonadati</taxon>
        <taxon>Pseudomonadota</taxon>
        <taxon>Alphaproteobacteria</taxon>
        <taxon>Hyphomicrobiales</taxon>
        <taxon>Notoacmeibacteraceae</taxon>
        <taxon>Notoacmeibacter</taxon>
    </lineage>
</organism>
<keyword evidence="5" id="KW-0808">Transferase</keyword>
<name>A0A231V379_9HYPH</name>
<evidence type="ECO:0000313" key="6">
    <source>
        <dbReference type="Proteomes" id="UP000215405"/>
    </source>
</evidence>